<comment type="caution">
    <text evidence="1">The sequence shown here is derived from an EMBL/GenBank/DDBJ whole genome shotgun (WGS) entry which is preliminary data.</text>
</comment>
<sequence length="65" mass="7581">MAEQVYKDRRISIDVEISMDTAQAASPVWWRMIGEEEWKPTPFQTADSAHNAKAMLKKVDRWLES</sequence>
<organism evidence="1 2">
    <name type="scientific">Thiothrix lacustris</name>
    <dbReference type="NCBI Taxonomy" id="525917"/>
    <lineage>
        <taxon>Bacteria</taxon>
        <taxon>Pseudomonadati</taxon>
        <taxon>Pseudomonadota</taxon>
        <taxon>Gammaproteobacteria</taxon>
        <taxon>Thiotrichales</taxon>
        <taxon>Thiotrichaceae</taxon>
        <taxon>Thiothrix</taxon>
    </lineage>
</organism>
<evidence type="ECO:0000313" key="2">
    <source>
        <dbReference type="Proteomes" id="UP000192491"/>
    </source>
</evidence>
<accession>A0A1Y1QV53</accession>
<reference evidence="1 2" key="1">
    <citation type="submission" date="2017-01" db="EMBL/GenBank/DDBJ databases">
        <title>Novel large sulfur bacteria in the metagenomes of groundwater-fed chemosynthetic microbial mats in the Lake Huron basin.</title>
        <authorList>
            <person name="Sharrar A.M."/>
            <person name="Flood B.E."/>
            <person name="Bailey J.V."/>
            <person name="Jones D.S."/>
            <person name="Biddanda B."/>
            <person name="Ruberg S.A."/>
            <person name="Marcus D.N."/>
            <person name="Dick G.J."/>
        </authorList>
    </citation>
    <scope>NUCLEOTIDE SEQUENCE [LARGE SCALE GENOMIC DNA]</scope>
    <source>
        <strain evidence="1">A8</strain>
    </source>
</reference>
<dbReference type="Proteomes" id="UP000192491">
    <property type="component" value="Unassembled WGS sequence"/>
</dbReference>
<dbReference type="AlphaFoldDB" id="A0A1Y1QV53"/>
<name>A0A1Y1QV53_9GAMM</name>
<evidence type="ECO:0000313" key="1">
    <source>
        <dbReference type="EMBL" id="OQX14585.1"/>
    </source>
</evidence>
<proteinExistence type="predicted"/>
<dbReference type="EMBL" id="MTEJ01000027">
    <property type="protein sequence ID" value="OQX14585.1"/>
    <property type="molecule type" value="Genomic_DNA"/>
</dbReference>
<gene>
    <name evidence="1" type="ORF">BWK73_09325</name>
</gene>
<protein>
    <submittedName>
        <fullName evidence="1">Uncharacterized protein</fullName>
    </submittedName>
</protein>